<dbReference type="KEGG" id="ppi:YSA_08888"/>
<accession>I3V1F3</accession>
<protein>
    <submittedName>
        <fullName evidence="1">Uncharacterized protein</fullName>
    </submittedName>
</protein>
<proteinExistence type="predicted"/>
<evidence type="ECO:0000313" key="2">
    <source>
        <dbReference type="Proteomes" id="UP000005268"/>
    </source>
</evidence>
<gene>
    <name evidence="1" type="ORF">YSA_08888</name>
</gene>
<name>I3V1F3_PSEPU</name>
<reference evidence="1 2" key="1">
    <citation type="journal article" date="2012" name="J. Bacteriol.">
        <title>Complete Genome Sequence of the Naphthalene-Degrading Pseudomonas putida Strain ND6.</title>
        <authorList>
            <person name="Li S."/>
            <person name="Zhao H."/>
            <person name="Li Y."/>
            <person name="Niu S."/>
            <person name="Cai B."/>
        </authorList>
    </citation>
    <scope>NUCLEOTIDE SEQUENCE [LARGE SCALE GENOMIC DNA]</scope>
    <source>
        <strain evidence="1 2">ND6</strain>
    </source>
</reference>
<dbReference type="AlphaFoldDB" id="I3V1F3"/>
<dbReference type="HOGENOM" id="CLU_3366708_0_0_6"/>
<sequence>MPGYVVIGKSGRQWETIYRELTCQSPYESADFCPL</sequence>
<evidence type="ECO:0000313" key="1">
    <source>
        <dbReference type="EMBL" id="AFK71574.1"/>
    </source>
</evidence>
<dbReference type="Proteomes" id="UP000005268">
    <property type="component" value="Chromosome"/>
</dbReference>
<organism evidence="1 2">
    <name type="scientific">Pseudomonas putida ND6</name>
    <dbReference type="NCBI Taxonomy" id="231023"/>
    <lineage>
        <taxon>Bacteria</taxon>
        <taxon>Pseudomonadati</taxon>
        <taxon>Pseudomonadota</taxon>
        <taxon>Gammaproteobacteria</taxon>
        <taxon>Pseudomonadales</taxon>
        <taxon>Pseudomonadaceae</taxon>
        <taxon>Pseudomonas</taxon>
    </lineage>
</organism>
<dbReference type="EMBL" id="CP003588">
    <property type="protein sequence ID" value="AFK71574.1"/>
    <property type="molecule type" value="Genomic_DNA"/>
</dbReference>